<evidence type="ECO:0000313" key="2">
    <source>
        <dbReference type="Proteomes" id="UP001243846"/>
    </source>
</evidence>
<dbReference type="SUPFAM" id="SSF52540">
    <property type="entry name" value="P-loop containing nucleoside triphosphate hydrolases"/>
    <property type="match status" value="1"/>
</dbReference>
<dbReference type="InterPro" id="IPR027417">
    <property type="entry name" value="P-loop_NTPase"/>
</dbReference>
<comment type="caution">
    <text evidence="1">The sequence shown here is derived from an EMBL/GenBank/DDBJ whole genome shotgun (WGS) entry which is preliminary data.</text>
</comment>
<evidence type="ECO:0008006" key="3">
    <source>
        <dbReference type="Google" id="ProtNLM"/>
    </source>
</evidence>
<reference evidence="2" key="1">
    <citation type="journal article" date="2019" name="Int. J. Syst. Evol. Microbiol.">
        <title>The Global Catalogue of Microorganisms (GCM) 10K type strain sequencing project: providing services to taxonomists for standard genome sequencing and annotation.</title>
        <authorList>
            <consortium name="The Broad Institute Genomics Platform"/>
            <consortium name="The Broad Institute Genome Sequencing Center for Infectious Disease"/>
            <person name="Wu L."/>
            <person name="Ma J."/>
        </authorList>
    </citation>
    <scope>NUCLEOTIDE SEQUENCE [LARGE SCALE GENOMIC DNA]</scope>
    <source>
        <strain evidence="2">CECT 8482</strain>
    </source>
</reference>
<keyword evidence="2" id="KW-1185">Reference proteome</keyword>
<dbReference type="Proteomes" id="UP001243846">
    <property type="component" value="Unassembled WGS sequence"/>
</dbReference>
<name>A0ABT8D8X3_9RHOB</name>
<proteinExistence type="predicted"/>
<sequence>MINKRLQKYAAYSKSFRGAPDGWHNIRSCNFLVGENSTGKSSFLQLLEILDSREHLILMDITGVVDGLDSPNDICSRISKSQEVTIGFMLKRSAGPKEPSDGQNFGRMVTYRLKKGELLIDKVTILTGNRILRIKKSNGDLPHRFESFTYLDSLTHTENAMRLEKIHFSSSRFKRTFDDDEHEYQDGNIYWLNALRAAIAKGSARREVTSFRTRLPSTACSMAQ</sequence>
<dbReference type="EMBL" id="JAUFRC010000001">
    <property type="protein sequence ID" value="MDN3711714.1"/>
    <property type="molecule type" value="Genomic_DNA"/>
</dbReference>
<evidence type="ECO:0000313" key="1">
    <source>
        <dbReference type="EMBL" id="MDN3711714.1"/>
    </source>
</evidence>
<gene>
    <name evidence="1" type="ORF">QWZ10_07460</name>
</gene>
<accession>A0ABT8D8X3</accession>
<protein>
    <recommendedName>
        <fullName evidence="3">AAA domain-containing protein</fullName>
    </recommendedName>
</protein>
<organism evidence="1 2">
    <name type="scientific">Paracoccus cavernae</name>
    <dbReference type="NCBI Taxonomy" id="1571207"/>
    <lineage>
        <taxon>Bacteria</taxon>
        <taxon>Pseudomonadati</taxon>
        <taxon>Pseudomonadota</taxon>
        <taxon>Alphaproteobacteria</taxon>
        <taxon>Rhodobacterales</taxon>
        <taxon>Paracoccaceae</taxon>
        <taxon>Paracoccus</taxon>
    </lineage>
</organism>